<dbReference type="InterPro" id="IPR004000">
    <property type="entry name" value="Actin"/>
</dbReference>
<comment type="caution">
    <text evidence="1">The sequence shown here is derived from an EMBL/GenBank/DDBJ whole genome shotgun (WGS) entry which is preliminary data.</text>
</comment>
<dbReference type="AlphaFoldDB" id="A0A9J5YIX5"/>
<organism evidence="1 2">
    <name type="scientific">Solanum commersonii</name>
    <name type="common">Commerson's wild potato</name>
    <name type="synonym">Commerson's nightshade</name>
    <dbReference type="NCBI Taxonomy" id="4109"/>
    <lineage>
        <taxon>Eukaryota</taxon>
        <taxon>Viridiplantae</taxon>
        <taxon>Streptophyta</taxon>
        <taxon>Embryophyta</taxon>
        <taxon>Tracheophyta</taxon>
        <taxon>Spermatophyta</taxon>
        <taxon>Magnoliopsida</taxon>
        <taxon>eudicotyledons</taxon>
        <taxon>Gunneridae</taxon>
        <taxon>Pentapetalae</taxon>
        <taxon>asterids</taxon>
        <taxon>lamiids</taxon>
        <taxon>Solanales</taxon>
        <taxon>Solanaceae</taxon>
        <taxon>Solanoideae</taxon>
        <taxon>Solaneae</taxon>
        <taxon>Solanum</taxon>
    </lineage>
</organism>
<accession>A0A9J5YIX5</accession>
<evidence type="ECO:0000313" key="2">
    <source>
        <dbReference type="Proteomes" id="UP000824120"/>
    </source>
</evidence>
<sequence length="88" mass="10084">MGLSAKESSSIEKNYEFPEGKVIANGAERFYCSEVLFESSMSGMEVAVIVDKTLRRRKDDTRMVSCKMWILKSDYYKSGPSIVHRKCF</sequence>
<keyword evidence="2" id="KW-1185">Reference proteome</keyword>
<protein>
    <submittedName>
        <fullName evidence="1">Uncharacterized protein</fullName>
    </submittedName>
</protein>
<dbReference type="Pfam" id="PF00022">
    <property type="entry name" value="Actin"/>
    <property type="match status" value="1"/>
</dbReference>
<dbReference type="Proteomes" id="UP000824120">
    <property type="component" value="Chromosome 6"/>
</dbReference>
<name>A0A9J5YIX5_SOLCO</name>
<gene>
    <name evidence="1" type="ORF">H5410_030970</name>
</gene>
<proteinExistence type="predicted"/>
<dbReference type="OrthoDB" id="5132116at2759"/>
<dbReference type="Gene3D" id="3.90.640.10">
    <property type="entry name" value="Actin, Chain A, domain 4"/>
    <property type="match status" value="1"/>
</dbReference>
<dbReference type="SUPFAM" id="SSF53067">
    <property type="entry name" value="Actin-like ATPase domain"/>
    <property type="match status" value="1"/>
</dbReference>
<dbReference type="InterPro" id="IPR043129">
    <property type="entry name" value="ATPase_NBD"/>
</dbReference>
<evidence type="ECO:0000313" key="1">
    <source>
        <dbReference type="EMBL" id="KAG5599600.1"/>
    </source>
</evidence>
<dbReference type="EMBL" id="JACXVP010000006">
    <property type="protein sequence ID" value="KAG5599600.1"/>
    <property type="molecule type" value="Genomic_DNA"/>
</dbReference>
<reference evidence="1 2" key="1">
    <citation type="submission" date="2020-09" db="EMBL/GenBank/DDBJ databases">
        <title>De no assembly of potato wild relative species, Solanum commersonii.</title>
        <authorList>
            <person name="Cho K."/>
        </authorList>
    </citation>
    <scope>NUCLEOTIDE SEQUENCE [LARGE SCALE GENOMIC DNA]</scope>
    <source>
        <strain evidence="1">LZ3.2</strain>
        <tissue evidence="1">Leaf</tissue>
    </source>
</reference>